<evidence type="ECO:0000313" key="1">
    <source>
        <dbReference type="EMBL" id="TBT92091.1"/>
    </source>
</evidence>
<dbReference type="RefSeq" id="WP_131173107.1">
    <property type="nucleotide sequence ID" value="NZ_FXTL01000023.1"/>
</dbReference>
<comment type="caution">
    <text evidence="1">The sequence shown here is derived from an EMBL/GenBank/DDBJ whole genome shotgun (WGS) entry which is preliminary data.</text>
</comment>
<sequence length="99" mass="10048">MGRVVITKETVQGFVAQGLGSHQVPAGAIVTDSAKEFARDKGFSLVFSDAALAAPRPVGVAPAASNSDLARRVRSAVIAQLGHAPEGLDAVIAKVLASL</sequence>
<dbReference type="Proteomes" id="UP000291933">
    <property type="component" value="Unassembled WGS sequence"/>
</dbReference>
<proteinExistence type="predicted"/>
<keyword evidence="2" id="KW-1185">Reference proteome</keyword>
<organism evidence="1 2">
    <name type="scientific">Propioniciclava tarda</name>
    <dbReference type="NCBI Taxonomy" id="433330"/>
    <lineage>
        <taxon>Bacteria</taxon>
        <taxon>Bacillati</taxon>
        <taxon>Actinomycetota</taxon>
        <taxon>Actinomycetes</taxon>
        <taxon>Propionibacteriales</taxon>
        <taxon>Propionibacteriaceae</taxon>
        <taxon>Propioniciclava</taxon>
    </lineage>
</organism>
<protein>
    <submittedName>
        <fullName evidence="1">Uncharacterized protein</fullName>
    </submittedName>
</protein>
<gene>
    <name evidence="1" type="ORF">ET996_13600</name>
</gene>
<dbReference type="EMBL" id="SDMR01000024">
    <property type="protein sequence ID" value="TBT92091.1"/>
    <property type="molecule type" value="Genomic_DNA"/>
</dbReference>
<dbReference type="OrthoDB" id="9802969at2"/>
<dbReference type="AlphaFoldDB" id="A0A4V2JSV9"/>
<name>A0A4V2JSV9_PROTD</name>
<evidence type="ECO:0000313" key="2">
    <source>
        <dbReference type="Proteomes" id="UP000291933"/>
    </source>
</evidence>
<reference evidence="1 2" key="1">
    <citation type="submission" date="2019-01" db="EMBL/GenBank/DDBJ databases">
        <title>Lactibacter flavus gen. nov., sp. nov., a novel bacterium of the family Propionibacteriaceae isolated from raw milk and dairy products.</title>
        <authorList>
            <person name="Huptas C."/>
            <person name="Wenning M."/>
            <person name="Breitenwieser F."/>
            <person name="Doll E."/>
            <person name="Von Neubeck M."/>
            <person name="Busse H.-J."/>
            <person name="Scherer S."/>
        </authorList>
    </citation>
    <scope>NUCLEOTIDE SEQUENCE [LARGE SCALE GENOMIC DNA]</scope>
    <source>
        <strain evidence="1 2">DSM 22130</strain>
    </source>
</reference>
<accession>A0A4V2JSV9</accession>